<protein>
    <submittedName>
        <fullName evidence="1">Uncharacterized protein</fullName>
    </submittedName>
</protein>
<dbReference type="EMBL" id="CM037158">
    <property type="protein sequence ID" value="KAH7851585.1"/>
    <property type="molecule type" value="Genomic_DNA"/>
</dbReference>
<name>A0ACB7YDQ0_9ERIC</name>
<proteinExistence type="predicted"/>
<accession>A0ACB7YDQ0</accession>
<evidence type="ECO:0000313" key="2">
    <source>
        <dbReference type="Proteomes" id="UP000828048"/>
    </source>
</evidence>
<gene>
    <name evidence="1" type="ORF">Vadar_013730</name>
</gene>
<sequence length="500" mass="56178">MLLSLNTPLACSPSKDCVEESLKSFKIAFKEDSVEKDSFPLFVSQFLSGLPILGEFYEEYAPTNDILYFVKTSSTCCALFDVYANNNSEKLSHWTSYFVKLNEDSFRRRQNISNDVYLVGFLASWLSGFVLLHSSNYNEVRPSTFVVARKMARGSIFSLTVPVLAYLYQCFNKVVVSSHPGKTNVLIELPSPQFLSRLTEPYARLWIASSFVTLQFSPNLNRKHPNPQSKTPKKKIKKLIILDNPYSPPRQSTLPTSPSRCSSSKSSKSSSLMSLPMRPCPNTTIRSSLRRYPQQYLLNILETRCHHFCGRLIHFEFEDPKVVPSPLEMTFPESFNHPAEGPSSLMQFKSYIDSPFDGEDSIFEGKDAQAVIDKFENGREFLILGRVKAKSIGTPSHSMSSEYSASISNYFPEESKNDVIEVEDEDDDLYDYTALSNCSPKRVSPSKFATSPSAMVTFKGEVSFDNLVDPAKLEGLNARTEKPPAQSNPISSNEAASHIQ</sequence>
<keyword evidence="2" id="KW-1185">Reference proteome</keyword>
<reference evidence="1 2" key="1">
    <citation type="journal article" date="2021" name="Hortic Res">
        <title>High-quality reference genome and annotation aids understanding of berry development for evergreen blueberry (Vaccinium darrowii).</title>
        <authorList>
            <person name="Yu J."/>
            <person name="Hulse-Kemp A.M."/>
            <person name="Babiker E."/>
            <person name="Staton M."/>
        </authorList>
    </citation>
    <scope>NUCLEOTIDE SEQUENCE [LARGE SCALE GENOMIC DNA]</scope>
    <source>
        <strain evidence="2">cv. NJ 8807/NJ 8810</strain>
        <tissue evidence="1">Young leaf</tissue>
    </source>
</reference>
<evidence type="ECO:0000313" key="1">
    <source>
        <dbReference type="EMBL" id="KAH7851585.1"/>
    </source>
</evidence>
<comment type="caution">
    <text evidence="1">The sequence shown here is derived from an EMBL/GenBank/DDBJ whole genome shotgun (WGS) entry which is preliminary data.</text>
</comment>
<dbReference type="Proteomes" id="UP000828048">
    <property type="component" value="Chromosome 8"/>
</dbReference>
<organism evidence="1 2">
    <name type="scientific">Vaccinium darrowii</name>
    <dbReference type="NCBI Taxonomy" id="229202"/>
    <lineage>
        <taxon>Eukaryota</taxon>
        <taxon>Viridiplantae</taxon>
        <taxon>Streptophyta</taxon>
        <taxon>Embryophyta</taxon>
        <taxon>Tracheophyta</taxon>
        <taxon>Spermatophyta</taxon>
        <taxon>Magnoliopsida</taxon>
        <taxon>eudicotyledons</taxon>
        <taxon>Gunneridae</taxon>
        <taxon>Pentapetalae</taxon>
        <taxon>asterids</taxon>
        <taxon>Ericales</taxon>
        <taxon>Ericaceae</taxon>
        <taxon>Vaccinioideae</taxon>
        <taxon>Vaccinieae</taxon>
        <taxon>Vaccinium</taxon>
    </lineage>
</organism>